<dbReference type="Gene3D" id="3.30.700.10">
    <property type="entry name" value="Glycoprotein, Type 4 Pilin"/>
    <property type="match status" value="1"/>
</dbReference>
<dbReference type="AlphaFoldDB" id="A0A9D1V7C7"/>
<keyword evidence="1" id="KW-0472">Membrane</keyword>
<reference evidence="2" key="2">
    <citation type="submission" date="2021-04" db="EMBL/GenBank/DDBJ databases">
        <authorList>
            <person name="Gilroy R."/>
        </authorList>
    </citation>
    <scope>NUCLEOTIDE SEQUENCE</scope>
    <source>
        <strain evidence="2">811</strain>
    </source>
</reference>
<evidence type="ECO:0000313" key="2">
    <source>
        <dbReference type="EMBL" id="HIX07460.1"/>
    </source>
</evidence>
<evidence type="ECO:0000313" key="3">
    <source>
        <dbReference type="Proteomes" id="UP000824204"/>
    </source>
</evidence>
<accession>A0A9D1V7C7</accession>
<dbReference type="Proteomes" id="UP000824204">
    <property type="component" value="Unassembled WGS sequence"/>
</dbReference>
<name>A0A9D1V7C7_9FIRM</name>
<feature type="transmembrane region" description="Helical" evidence="1">
    <location>
        <begin position="12"/>
        <end position="32"/>
    </location>
</feature>
<evidence type="ECO:0000256" key="1">
    <source>
        <dbReference type="SAM" id="Phobius"/>
    </source>
</evidence>
<gene>
    <name evidence="2" type="ORF">H9741_03240</name>
</gene>
<dbReference type="SUPFAM" id="SSF54523">
    <property type="entry name" value="Pili subunits"/>
    <property type="match status" value="1"/>
</dbReference>
<organism evidence="2 3">
    <name type="scientific">Candidatus Borkfalkia faecipullorum</name>
    <dbReference type="NCBI Taxonomy" id="2838510"/>
    <lineage>
        <taxon>Bacteria</taxon>
        <taxon>Bacillati</taxon>
        <taxon>Bacillota</taxon>
        <taxon>Clostridia</taxon>
        <taxon>Christensenellales</taxon>
        <taxon>Christensenellaceae</taxon>
        <taxon>Candidatus Borkfalkia</taxon>
    </lineage>
</organism>
<reference evidence="2" key="1">
    <citation type="journal article" date="2021" name="PeerJ">
        <title>Extensive microbial diversity within the chicken gut microbiome revealed by metagenomics and culture.</title>
        <authorList>
            <person name="Gilroy R."/>
            <person name="Ravi A."/>
            <person name="Getino M."/>
            <person name="Pursley I."/>
            <person name="Horton D.L."/>
            <person name="Alikhan N.F."/>
            <person name="Baker D."/>
            <person name="Gharbi K."/>
            <person name="Hall N."/>
            <person name="Watson M."/>
            <person name="Adriaenssens E.M."/>
            <person name="Foster-Nyarko E."/>
            <person name="Jarju S."/>
            <person name="Secka A."/>
            <person name="Antonio M."/>
            <person name="Oren A."/>
            <person name="Chaudhuri R.R."/>
            <person name="La Ragione R."/>
            <person name="Hildebrand F."/>
            <person name="Pallen M.J."/>
        </authorList>
    </citation>
    <scope>NUCLEOTIDE SEQUENCE</scope>
    <source>
        <strain evidence="2">811</strain>
    </source>
</reference>
<comment type="caution">
    <text evidence="2">The sequence shown here is derived from an EMBL/GenBank/DDBJ whole genome shotgun (WGS) entry which is preliminary data.</text>
</comment>
<protein>
    <submittedName>
        <fullName evidence="2">Type II secretion system GspH family protein</fullName>
    </submittedName>
</protein>
<keyword evidence="1" id="KW-0812">Transmembrane</keyword>
<dbReference type="Pfam" id="PF07963">
    <property type="entry name" value="N_methyl"/>
    <property type="match status" value="1"/>
</dbReference>
<dbReference type="EMBL" id="DXFX01000043">
    <property type="protein sequence ID" value="HIX07460.1"/>
    <property type="molecule type" value="Genomic_DNA"/>
</dbReference>
<dbReference type="InterPro" id="IPR045584">
    <property type="entry name" value="Pilin-like"/>
</dbReference>
<sequence>MIKKFKKAFTITELVIVIAVIAILAAVLIPTFSTVISKANESAAMQECRNEWTEMSVDIIGNEEKGDDYLFKYKNGKDTYYYIVVDGNFNATKLPTAPSIPGTLTHEKRTFSVPETGKVSTNNEYITYYALEETTVSTVGE</sequence>
<keyword evidence="1" id="KW-1133">Transmembrane helix</keyword>
<dbReference type="InterPro" id="IPR012902">
    <property type="entry name" value="N_methyl_site"/>
</dbReference>
<proteinExistence type="predicted"/>
<dbReference type="NCBIfam" id="TIGR02532">
    <property type="entry name" value="IV_pilin_GFxxxE"/>
    <property type="match status" value="1"/>
</dbReference>